<gene>
    <name evidence="1" type="ORF">GMARGA_LOCUS6591</name>
</gene>
<dbReference type="Proteomes" id="UP000789901">
    <property type="component" value="Unassembled WGS sequence"/>
</dbReference>
<proteinExistence type="predicted"/>
<evidence type="ECO:0000313" key="1">
    <source>
        <dbReference type="EMBL" id="CAG8594957.1"/>
    </source>
</evidence>
<keyword evidence="2" id="KW-1185">Reference proteome</keyword>
<evidence type="ECO:0000313" key="2">
    <source>
        <dbReference type="Proteomes" id="UP000789901"/>
    </source>
</evidence>
<dbReference type="EMBL" id="CAJVQB010003020">
    <property type="protein sequence ID" value="CAG8594957.1"/>
    <property type="molecule type" value="Genomic_DNA"/>
</dbReference>
<sequence>MSPLYNTRTRLSFVSQNRQAATFTPSKEDSERLQNLKTQFNEICDELYLNLVDSEIFFYQLNEAMKNFSNFKRSS</sequence>
<organism evidence="1 2">
    <name type="scientific">Gigaspora margarita</name>
    <dbReference type="NCBI Taxonomy" id="4874"/>
    <lineage>
        <taxon>Eukaryota</taxon>
        <taxon>Fungi</taxon>
        <taxon>Fungi incertae sedis</taxon>
        <taxon>Mucoromycota</taxon>
        <taxon>Glomeromycotina</taxon>
        <taxon>Glomeromycetes</taxon>
        <taxon>Diversisporales</taxon>
        <taxon>Gigasporaceae</taxon>
        <taxon>Gigaspora</taxon>
    </lineage>
</organism>
<reference evidence="1 2" key="1">
    <citation type="submission" date="2021-06" db="EMBL/GenBank/DDBJ databases">
        <authorList>
            <person name="Kallberg Y."/>
            <person name="Tangrot J."/>
            <person name="Rosling A."/>
        </authorList>
    </citation>
    <scope>NUCLEOTIDE SEQUENCE [LARGE SCALE GENOMIC DNA]</scope>
    <source>
        <strain evidence="1 2">120-4 pot B 10/14</strain>
    </source>
</reference>
<comment type="caution">
    <text evidence="1">The sequence shown here is derived from an EMBL/GenBank/DDBJ whole genome shotgun (WGS) entry which is preliminary data.</text>
</comment>
<accession>A0ABN7UH18</accession>
<name>A0ABN7UH18_GIGMA</name>
<protein>
    <submittedName>
        <fullName evidence="1">7416_t:CDS:1</fullName>
    </submittedName>
</protein>